<reference evidence="1" key="1">
    <citation type="submission" date="2024-09" db="EMBL/GenBank/DDBJ databases">
        <title>Draft Genome Sequences of Neofusicoccum parvum.</title>
        <authorList>
            <person name="Ashida A."/>
            <person name="Camagna M."/>
            <person name="Tanaka A."/>
            <person name="Takemoto D."/>
        </authorList>
    </citation>
    <scope>NUCLEOTIDE SEQUENCE</scope>
    <source>
        <strain evidence="1">PPO83</strain>
    </source>
</reference>
<proteinExistence type="predicted"/>
<sequence length="561" mass="62485">MPEAESRAARRARTRKPRGRGLRTRTGCVTCRKRHLKCDERTPSCGPCIKSGHACFYGNGSAAQAHTPRQPAAATDEHPTPHSPDEVCLAAISPAVSQSNAVEPDSTLAGVAAGDSPGSTVSSSRPAIGTATAGWFGLLLDDAALELGTDDSSAFYPLDPGLFARDASSASQRLSILSPAQANSIAEHGLWQCSERIQLSTNECLLFENFVRRVSCWLDLFDPDDNFSTLVPRLAMYNTGLMNAILALSVRHISLNPSVAPDTSHERADALKYYYETLHYLHKAMQYDSFKTSLELLATSLIVSTYEMLDGSRQDWERHLKGVFWIQRSQVIHGDTGGLKQAIWWAWLCQDVWAAFREKRKVLTFWKHPRTFDQLNEHELACRAIFTFSKAVNFCSMEEVEADKDDVAGRIAKSESLINMLDEWQSLLTIRFSPLPVDTNTSDIFTPIWIQPSSFAVAVQLNHAARILIYLHRPLLGGLNEYLQQQREIARCVDTICGIAKPLIDGAASLMSSQCLYIAGLCVQDTKQREAILELIKKCRHRTGWPIKPLEDELQTLWTIH</sequence>
<name>A0ACB5SMX5_9PEZI</name>
<keyword evidence="2" id="KW-1185">Reference proteome</keyword>
<comment type="caution">
    <text evidence="1">The sequence shown here is derived from an EMBL/GenBank/DDBJ whole genome shotgun (WGS) entry which is preliminary data.</text>
</comment>
<gene>
    <name evidence="1" type="primary">g8730</name>
    <name evidence="1" type="ORF">NpPPO83_00008730</name>
</gene>
<evidence type="ECO:0000313" key="1">
    <source>
        <dbReference type="EMBL" id="GME48668.1"/>
    </source>
</evidence>
<evidence type="ECO:0000313" key="2">
    <source>
        <dbReference type="Proteomes" id="UP001165186"/>
    </source>
</evidence>
<organism evidence="1 2">
    <name type="scientific">Neofusicoccum parvum</name>
    <dbReference type="NCBI Taxonomy" id="310453"/>
    <lineage>
        <taxon>Eukaryota</taxon>
        <taxon>Fungi</taxon>
        <taxon>Dikarya</taxon>
        <taxon>Ascomycota</taxon>
        <taxon>Pezizomycotina</taxon>
        <taxon>Dothideomycetes</taxon>
        <taxon>Dothideomycetes incertae sedis</taxon>
        <taxon>Botryosphaeriales</taxon>
        <taxon>Botryosphaeriaceae</taxon>
        <taxon>Neofusicoccum</taxon>
    </lineage>
</organism>
<dbReference type="Proteomes" id="UP001165186">
    <property type="component" value="Unassembled WGS sequence"/>
</dbReference>
<dbReference type="EMBL" id="BSXG01000144">
    <property type="protein sequence ID" value="GME48668.1"/>
    <property type="molecule type" value="Genomic_DNA"/>
</dbReference>
<protein>
    <submittedName>
        <fullName evidence="1">Zn 2cys6 transcription factor</fullName>
    </submittedName>
</protein>
<accession>A0ACB5SMX5</accession>